<gene>
    <name evidence="2" type="ORF">AAWM_07416</name>
</gene>
<keyword evidence="3" id="KW-1185">Reference proteome</keyword>
<protein>
    <submittedName>
        <fullName evidence="2">Uncharacterized protein</fullName>
    </submittedName>
</protein>
<evidence type="ECO:0000313" key="3">
    <source>
        <dbReference type="Proteomes" id="UP000286921"/>
    </source>
</evidence>
<name>A0A401KZ71_ASPAW</name>
<dbReference type="AlphaFoldDB" id="A0A401KZ71"/>
<reference evidence="2 3" key="1">
    <citation type="submission" date="2016-09" db="EMBL/GenBank/DDBJ databases">
        <title>Aspergillus awamori IFM 58123T.</title>
        <authorList>
            <person name="Kusuya Y."/>
            <person name="Shimizu M."/>
            <person name="Takahashi H."/>
            <person name="Yaguchi T."/>
        </authorList>
    </citation>
    <scope>NUCLEOTIDE SEQUENCE [LARGE SCALE GENOMIC DNA]</scope>
    <source>
        <strain evidence="2 3">IFM 58123</strain>
    </source>
</reference>
<dbReference type="Proteomes" id="UP000286921">
    <property type="component" value="Unassembled WGS sequence"/>
</dbReference>
<sequence length="283" mass="31583">MSRPVSPATSIGSHISGISHPPSSRKRRRISVLNGISGDELLNRVGNWDDGQNSASSISHTSRSSLSLSAISPATPKGDNKATRGPAPPVLVDPLPRGHLDDLFDLYEDIEEARVPTELAKLLNDYEAQLEAGHCRIARLMRQINVLQGKIRLQAAEIRFLREQRDHFRDRQINSYADPTLRSHWDSEQQGELIQLQAEQVQSLTAERDYYRDCISRLTSLTGSPPLLPRPFSPYDPKTSVLLASLENSGHQDKAEGDYVEPASMSLHSSQKRKRDTAIEEDF</sequence>
<accession>A0A401KZ71</accession>
<organism evidence="2 3">
    <name type="scientific">Aspergillus awamori</name>
    <name type="common">Black koji mold</name>
    <dbReference type="NCBI Taxonomy" id="105351"/>
    <lineage>
        <taxon>Eukaryota</taxon>
        <taxon>Fungi</taxon>
        <taxon>Dikarya</taxon>
        <taxon>Ascomycota</taxon>
        <taxon>Pezizomycotina</taxon>
        <taxon>Eurotiomycetes</taxon>
        <taxon>Eurotiomycetidae</taxon>
        <taxon>Eurotiales</taxon>
        <taxon>Aspergillaceae</taxon>
        <taxon>Aspergillus</taxon>
    </lineage>
</organism>
<feature type="region of interest" description="Disordered" evidence="1">
    <location>
        <begin position="52"/>
        <end position="94"/>
    </location>
</feature>
<dbReference type="STRING" id="105351.A0A401KZ71"/>
<feature type="compositionally biased region" description="Low complexity" evidence="1">
    <location>
        <begin position="10"/>
        <end position="22"/>
    </location>
</feature>
<proteinExistence type="predicted"/>
<feature type="compositionally biased region" description="Low complexity" evidence="1">
    <location>
        <begin position="54"/>
        <end position="72"/>
    </location>
</feature>
<comment type="caution">
    <text evidence="2">The sequence shown here is derived from an EMBL/GenBank/DDBJ whole genome shotgun (WGS) entry which is preliminary data.</text>
</comment>
<feature type="region of interest" description="Disordered" evidence="1">
    <location>
        <begin position="245"/>
        <end position="283"/>
    </location>
</feature>
<dbReference type="EMBL" id="BDHI01000021">
    <property type="protein sequence ID" value="GCB24531.1"/>
    <property type="molecule type" value="Genomic_DNA"/>
</dbReference>
<evidence type="ECO:0000313" key="2">
    <source>
        <dbReference type="EMBL" id="GCB24531.1"/>
    </source>
</evidence>
<feature type="region of interest" description="Disordered" evidence="1">
    <location>
        <begin position="1"/>
        <end position="27"/>
    </location>
</feature>
<evidence type="ECO:0000256" key="1">
    <source>
        <dbReference type="SAM" id="MobiDB-lite"/>
    </source>
</evidence>